<feature type="domain" description="N-acetyltransferase" evidence="3">
    <location>
        <begin position="130"/>
        <end position="212"/>
    </location>
</feature>
<dbReference type="Proteomes" id="UP001154078">
    <property type="component" value="Chromosome 9"/>
</dbReference>
<evidence type="ECO:0000259" key="3">
    <source>
        <dbReference type="Pfam" id="PF00583"/>
    </source>
</evidence>
<dbReference type="OrthoDB" id="41532at2759"/>
<dbReference type="EMBL" id="OV121140">
    <property type="protein sequence ID" value="CAH0564352.1"/>
    <property type="molecule type" value="Genomic_DNA"/>
</dbReference>
<keyword evidence="1" id="KW-0808">Transferase</keyword>
<name>A0A9P0BJC1_BRAAE</name>
<dbReference type="AlphaFoldDB" id="A0A9P0BJC1"/>
<feature type="transmembrane region" description="Helical" evidence="2">
    <location>
        <begin position="40"/>
        <end position="58"/>
    </location>
</feature>
<gene>
    <name evidence="4" type="ORF">MELIAE_LOCUS12932</name>
</gene>
<keyword evidence="2" id="KW-0812">Transmembrane</keyword>
<protein>
    <recommendedName>
        <fullName evidence="3">N-acetyltransferase domain-containing protein</fullName>
    </recommendedName>
</protein>
<dbReference type="PANTHER" id="PTHR13947:SF37">
    <property type="entry name" value="LD18367P"/>
    <property type="match status" value="1"/>
</dbReference>
<dbReference type="CDD" id="cd04301">
    <property type="entry name" value="NAT_SF"/>
    <property type="match status" value="1"/>
</dbReference>
<keyword evidence="2" id="KW-0472">Membrane</keyword>
<evidence type="ECO:0000313" key="4">
    <source>
        <dbReference type="EMBL" id="CAH0564352.1"/>
    </source>
</evidence>
<keyword evidence="2" id="KW-1133">Transmembrane helix</keyword>
<sequence>MFIVIRESRHSDTPAISEVVRNAYTSGVFNAWLNALFHEVTFQSIILVAALLFILFSVPLFYCIVAVPIVLVMIFVCIYGSLLMKVGQLLYEKKVEKCWVAEVYEPFFHTKKPKNCWYKFTTEEMIKTDEIQVNGLNKKIIGTVAVQKHNHLDACGWLFRLAVDERYRRKSVALKLVQTLKTWCHENRYNYIECVMSECQEGARQLFNEAGFDIKQLYHKQLFTNAISLQMFQLRCEVRQTFN</sequence>
<dbReference type="InterPro" id="IPR016181">
    <property type="entry name" value="Acyl_CoA_acyltransferase"/>
</dbReference>
<evidence type="ECO:0000256" key="2">
    <source>
        <dbReference type="SAM" id="Phobius"/>
    </source>
</evidence>
<accession>A0A9P0BJC1</accession>
<evidence type="ECO:0000313" key="5">
    <source>
        <dbReference type="Proteomes" id="UP001154078"/>
    </source>
</evidence>
<reference evidence="4" key="1">
    <citation type="submission" date="2021-12" db="EMBL/GenBank/DDBJ databases">
        <authorList>
            <person name="King R."/>
        </authorList>
    </citation>
    <scope>NUCLEOTIDE SEQUENCE</scope>
</reference>
<dbReference type="Gene3D" id="3.40.630.30">
    <property type="match status" value="1"/>
</dbReference>
<organism evidence="4 5">
    <name type="scientific">Brassicogethes aeneus</name>
    <name type="common">Rape pollen beetle</name>
    <name type="synonym">Meligethes aeneus</name>
    <dbReference type="NCBI Taxonomy" id="1431903"/>
    <lineage>
        <taxon>Eukaryota</taxon>
        <taxon>Metazoa</taxon>
        <taxon>Ecdysozoa</taxon>
        <taxon>Arthropoda</taxon>
        <taxon>Hexapoda</taxon>
        <taxon>Insecta</taxon>
        <taxon>Pterygota</taxon>
        <taxon>Neoptera</taxon>
        <taxon>Endopterygota</taxon>
        <taxon>Coleoptera</taxon>
        <taxon>Polyphaga</taxon>
        <taxon>Cucujiformia</taxon>
        <taxon>Nitidulidae</taxon>
        <taxon>Meligethinae</taxon>
        <taxon>Brassicogethes</taxon>
    </lineage>
</organism>
<keyword evidence="5" id="KW-1185">Reference proteome</keyword>
<dbReference type="Pfam" id="PF00583">
    <property type="entry name" value="Acetyltransf_1"/>
    <property type="match status" value="1"/>
</dbReference>
<dbReference type="GO" id="GO:0008080">
    <property type="term" value="F:N-acetyltransferase activity"/>
    <property type="evidence" value="ECO:0007669"/>
    <property type="project" value="InterPro"/>
</dbReference>
<dbReference type="InterPro" id="IPR000182">
    <property type="entry name" value="GNAT_dom"/>
</dbReference>
<dbReference type="PANTHER" id="PTHR13947">
    <property type="entry name" value="GNAT FAMILY N-ACETYLTRANSFERASE"/>
    <property type="match status" value="1"/>
</dbReference>
<proteinExistence type="predicted"/>
<evidence type="ECO:0000256" key="1">
    <source>
        <dbReference type="ARBA" id="ARBA00022679"/>
    </source>
</evidence>
<dbReference type="SUPFAM" id="SSF55729">
    <property type="entry name" value="Acyl-CoA N-acyltransferases (Nat)"/>
    <property type="match status" value="1"/>
</dbReference>
<dbReference type="InterPro" id="IPR050769">
    <property type="entry name" value="NAT_camello-type"/>
</dbReference>
<feature type="transmembrane region" description="Helical" evidence="2">
    <location>
        <begin position="64"/>
        <end position="84"/>
    </location>
</feature>